<dbReference type="AlphaFoldDB" id="A0A420GYK5"/>
<evidence type="ECO:0000256" key="2">
    <source>
        <dbReference type="ARBA" id="ARBA00009045"/>
    </source>
</evidence>
<gene>
    <name evidence="9" type="ORF">BCY88_15950</name>
</gene>
<dbReference type="OrthoDB" id="9778341at2"/>
<evidence type="ECO:0000256" key="7">
    <source>
        <dbReference type="SAM" id="Phobius"/>
    </source>
</evidence>
<feature type="transmembrane region" description="Helical" evidence="7">
    <location>
        <begin position="215"/>
        <end position="239"/>
    </location>
</feature>
<feature type="transmembrane region" description="Helical" evidence="7">
    <location>
        <begin position="276"/>
        <end position="296"/>
    </location>
</feature>
<feature type="transmembrane region" description="Helical" evidence="7">
    <location>
        <begin position="163"/>
        <end position="186"/>
    </location>
</feature>
<dbReference type="Pfam" id="PF01694">
    <property type="entry name" value="Rhomboid"/>
    <property type="match status" value="1"/>
</dbReference>
<protein>
    <recommendedName>
        <fullName evidence="8">Peptidase S54 rhomboid domain-containing protein</fullName>
    </recommendedName>
</protein>
<comment type="similarity">
    <text evidence="2">Belongs to the peptidase S54 family.</text>
</comment>
<dbReference type="SUPFAM" id="SSF144091">
    <property type="entry name" value="Rhomboid-like"/>
    <property type="match status" value="1"/>
</dbReference>
<feature type="domain" description="Peptidase S54 rhomboid" evidence="8">
    <location>
        <begin position="210"/>
        <end position="350"/>
    </location>
</feature>
<dbReference type="GO" id="GO:0004252">
    <property type="term" value="F:serine-type endopeptidase activity"/>
    <property type="evidence" value="ECO:0007669"/>
    <property type="project" value="InterPro"/>
</dbReference>
<evidence type="ECO:0000313" key="10">
    <source>
        <dbReference type="Proteomes" id="UP000283709"/>
    </source>
</evidence>
<dbReference type="GO" id="GO:0016020">
    <property type="term" value="C:membrane"/>
    <property type="evidence" value="ECO:0007669"/>
    <property type="project" value="UniProtKB-SubCell"/>
</dbReference>
<dbReference type="InterPro" id="IPR050925">
    <property type="entry name" value="Rhomboid_protease_S54"/>
</dbReference>
<dbReference type="InterPro" id="IPR022764">
    <property type="entry name" value="Peptidase_S54_rhomboid_dom"/>
</dbReference>
<dbReference type="Proteomes" id="UP000283709">
    <property type="component" value="Unassembled WGS sequence"/>
</dbReference>
<sequence>MDRLEPTLSAPALASGATACATPYATSCATPCADWDTTQTFRLRYSIKPPGRQGLFSAIRYSSGISGELSFSGDDITLRRSRNAEQRNLPRAAIFDIKLAHHRISFDLHPAQGGSEHVVLKLGSDEDVRRVVELLPAQMTPAFAAERIALATFKDKLAALTRFTWVTYLLIALNVIVFAAMCGAGVGVMKVDRFAVIGWGSNFGPYTLGNEAWRLITSMFVHFGLLHITFNMIALYAVGRLTERLYGNMRFLALYLFAGLTGSIASVLTHPTINSAGASGAIFGVAGGLLIFVLRFRKELPPTIAARNRSAMWVFIAVNLLDGFRHRGIDNAAHLGGLAGGLLIGALLARPLDNEARQRHSFRSALLASLVACVTLAVLAYPLTHISEAKHEELQFSKLLVQLSAQERHAIDDTRVWQHMKMRSQVERDAASNTLIVGILPQWDALYASVENTPLPDGSPRTALRQAMLRYFDDNRRIVRTGALMLSHTEDNDPVATTSIRALSKDSQEQAALVKKLAAQIDNPPR</sequence>
<organism evidence="9 10">
    <name type="scientific">Paraburkholderia fungorum</name>
    <dbReference type="NCBI Taxonomy" id="134537"/>
    <lineage>
        <taxon>Bacteria</taxon>
        <taxon>Pseudomonadati</taxon>
        <taxon>Pseudomonadota</taxon>
        <taxon>Betaproteobacteria</taxon>
        <taxon>Burkholderiales</taxon>
        <taxon>Burkholderiaceae</taxon>
        <taxon>Paraburkholderia</taxon>
    </lineage>
</organism>
<evidence type="ECO:0000256" key="3">
    <source>
        <dbReference type="ARBA" id="ARBA00022692"/>
    </source>
</evidence>
<dbReference type="InterPro" id="IPR035952">
    <property type="entry name" value="Rhomboid-like_sf"/>
</dbReference>
<evidence type="ECO:0000259" key="8">
    <source>
        <dbReference type="Pfam" id="PF01694"/>
    </source>
</evidence>
<name>A0A420GYK5_9BURK</name>
<comment type="caution">
    <text evidence="9">The sequence shown here is derived from an EMBL/GenBank/DDBJ whole genome shotgun (WGS) entry which is preliminary data.</text>
</comment>
<reference evidence="9 10" key="1">
    <citation type="submission" date="2016-07" db="EMBL/GenBank/DDBJ databases">
        <title>Genome analysis of Burkholderia fungorum ES3-20.</title>
        <authorList>
            <person name="Xu D."/>
            <person name="Yao R."/>
            <person name="Zheng S."/>
        </authorList>
    </citation>
    <scope>NUCLEOTIDE SEQUENCE [LARGE SCALE GENOMIC DNA]</scope>
    <source>
        <strain evidence="9 10">ES3-20</strain>
    </source>
</reference>
<evidence type="ECO:0000256" key="4">
    <source>
        <dbReference type="ARBA" id="ARBA00022801"/>
    </source>
</evidence>
<keyword evidence="6 7" id="KW-0472">Membrane</keyword>
<accession>A0A420GYK5</accession>
<keyword evidence="4" id="KW-0378">Hydrolase</keyword>
<dbReference type="Gene3D" id="1.20.1540.10">
    <property type="entry name" value="Rhomboid-like"/>
    <property type="match status" value="1"/>
</dbReference>
<feature type="transmembrane region" description="Helical" evidence="7">
    <location>
        <begin position="364"/>
        <end position="383"/>
    </location>
</feature>
<dbReference type="RefSeq" id="WP_120342961.1">
    <property type="nucleotide sequence ID" value="NZ_MCAS01000002.1"/>
</dbReference>
<evidence type="ECO:0000256" key="5">
    <source>
        <dbReference type="ARBA" id="ARBA00022989"/>
    </source>
</evidence>
<evidence type="ECO:0000313" key="9">
    <source>
        <dbReference type="EMBL" id="RKF50238.1"/>
    </source>
</evidence>
<dbReference type="PANTHER" id="PTHR43731:SF14">
    <property type="entry name" value="PRESENILIN-ASSOCIATED RHOMBOID-LIKE PROTEIN, MITOCHONDRIAL"/>
    <property type="match status" value="1"/>
</dbReference>
<keyword evidence="3 7" id="KW-0812">Transmembrane</keyword>
<dbReference type="PANTHER" id="PTHR43731">
    <property type="entry name" value="RHOMBOID PROTEASE"/>
    <property type="match status" value="1"/>
</dbReference>
<evidence type="ECO:0000256" key="1">
    <source>
        <dbReference type="ARBA" id="ARBA00004141"/>
    </source>
</evidence>
<evidence type="ECO:0000256" key="6">
    <source>
        <dbReference type="ARBA" id="ARBA00023136"/>
    </source>
</evidence>
<dbReference type="EMBL" id="MCAS01000002">
    <property type="protein sequence ID" value="RKF50238.1"/>
    <property type="molecule type" value="Genomic_DNA"/>
</dbReference>
<keyword evidence="5 7" id="KW-1133">Transmembrane helix</keyword>
<proteinExistence type="inferred from homology"/>
<dbReference type="PROSITE" id="PS51257">
    <property type="entry name" value="PROKAR_LIPOPROTEIN"/>
    <property type="match status" value="1"/>
</dbReference>
<comment type="subcellular location">
    <subcellularLocation>
        <location evidence="1">Membrane</location>
        <topology evidence="1">Multi-pass membrane protein</topology>
    </subcellularLocation>
</comment>
<feature type="transmembrane region" description="Helical" evidence="7">
    <location>
        <begin position="251"/>
        <end position="270"/>
    </location>
</feature>